<evidence type="ECO:0000313" key="2">
    <source>
        <dbReference type="EMBL" id="AKH48492.1"/>
    </source>
</evidence>
<keyword evidence="1" id="KW-1133">Transmembrane helix</keyword>
<dbReference type="EMBL" id="KR029604">
    <property type="protein sequence ID" value="AKH48492.1"/>
    <property type="molecule type" value="Genomic_DNA"/>
</dbReference>
<evidence type="ECO:0000256" key="1">
    <source>
        <dbReference type="SAM" id="Phobius"/>
    </source>
</evidence>
<sequence length="58" mass="6934">MALLIFPWFNPITDIIFLFFLVSVICFFLYFGQCRQYFISIYICCTLLSLIILFTFNS</sequence>
<protein>
    <submittedName>
        <fullName evidence="2">Uncharacterized protein</fullName>
    </submittedName>
</protein>
<accession>A0A0F7LAW5</accession>
<proteinExistence type="predicted"/>
<organism evidence="2">
    <name type="scientific">uncultured marine virus</name>
    <dbReference type="NCBI Taxonomy" id="186617"/>
    <lineage>
        <taxon>Viruses</taxon>
        <taxon>environmental samples</taxon>
    </lineage>
</organism>
<feature type="transmembrane region" description="Helical" evidence="1">
    <location>
        <begin position="37"/>
        <end position="56"/>
    </location>
</feature>
<keyword evidence="1" id="KW-0472">Membrane</keyword>
<reference evidence="2" key="2">
    <citation type="submission" date="2015-03" db="EMBL/GenBank/DDBJ databases">
        <authorList>
            <person name="Chow C.-E.T."/>
            <person name="Winget D.M."/>
            <person name="White R.A.III."/>
            <person name="Hallam S.J."/>
            <person name="Suttle C.A."/>
        </authorList>
    </citation>
    <scope>NUCLEOTIDE SEQUENCE</scope>
    <source>
        <strain evidence="2">Oxic1_9</strain>
    </source>
</reference>
<keyword evidence="1" id="KW-0812">Transmembrane</keyword>
<name>A0A0F7LAW5_9VIRU</name>
<feature type="transmembrane region" description="Helical" evidence="1">
    <location>
        <begin position="12"/>
        <end position="31"/>
    </location>
</feature>
<reference evidence="2" key="1">
    <citation type="journal article" date="2015" name="Front. Microbiol.">
        <title>Combining genomic sequencing methods to explore viral diversity and reveal potential virus-host interactions.</title>
        <authorList>
            <person name="Chow C.E."/>
            <person name="Winget D.M."/>
            <person name="White R.A.III."/>
            <person name="Hallam S.J."/>
            <person name="Suttle C.A."/>
        </authorList>
    </citation>
    <scope>NUCLEOTIDE SEQUENCE</scope>
    <source>
        <strain evidence="2">Oxic1_9</strain>
    </source>
</reference>